<feature type="compositionally biased region" description="Polar residues" evidence="1">
    <location>
        <begin position="34"/>
        <end position="69"/>
    </location>
</feature>
<organism evidence="2 3">
    <name type="scientific">Knufia obscura</name>
    <dbReference type="NCBI Taxonomy" id="1635080"/>
    <lineage>
        <taxon>Eukaryota</taxon>
        <taxon>Fungi</taxon>
        <taxon>Dikarya</taxon>
        <taxon>Ascomycota</taxon>
        <taxon>Pezizomycotina</taxon>
        <taxon>Eurotiomycetes</taxon>
        <taxon>Chaetothyriomycetidae</taxon>
        <taxon>Chaetothyriales</taxon>
        <taxon>Trichomeriaceae</taxon>
        <taxon>Knufia</taxon>
    </lineage>
</organism>
<feature type="compositionally biased region" description="Basic and acidic residues" evidence="1">
    <location>
        <begin position="160"/>
        <end position="170"/>
    </location>
</feature>
<keyword evidence="3" id="KW-1185">Reference proteome</keyword>
<evidence type="ECO:0000256" key="1">
    <source>
        <dbReference type="SAM" id="MobiDB-lite"/>
    </source>
</evidence>
<dbReference type="RefSeq" id="XP_064725696.1">
    <property type="nucleotide sequence ID" value="XM_064878617.1"/>
</dbReference>
<name>A0ABR0RAE4_9EURO</name>
<evidence type="ECO:0000313" key="3">
    <source>
        <dbReference type="Proteomes" id="UP001334248"/>
    </source>
</evidence>
<feature type="compositionally biased region" description="Basic and acidic residues" evidence="1">
    <location>
        <begin position="135"/>
        <end position="153"/>
    </location>
</feature>
<proteinExistence type="predicted"/>
<sequence length="170" mass="17859">MFTKAKPTRILISQLTHTTARPLPRTRTLLPHSQPHSQTRPLASTPSLLSNPVVSETVVDQTKQNNSPNGDKKGKHEHAASSARTDVGRNSPAGDGTTESTDEGGVGSTDESHPAKQPDPQKTPERSTGFETEGPDGHKAGDGEDTGGVHKEGGGPGPHQEWEGKGKPAT</sequence>
<dbReference type="Proteomes" id="UP001334248">
    <property type="component" value="Unassembled WGS sequence"/>
</dbReference>
<protein>
    <submittedName>
        <fullName evidence="2">Uncharacterized protein</fullName>
    </submittedName>
</protein>
<feature type="compositionally biased region" description="Low complexity" evidence="1">
    <location>
        <begin position="16"/>
        <end position="32"/>
    </location>
</feature>
<reference evidence="2 3" key="1">
    <citation type="journal article" date="2023" name="Res Sq">
        <title>Genomic and morphological characterization of Knufia obscura isolated from the Mars 2020 spacecraft assembly facility.</title>
        <authorList>
            <person name="Chander A.M."/>
            <person name="Teixeira M.M."/>
            <person name="Singh N.K."/>
            <person name="Williams M.P."/>
            <person name="Parker C.W."/>
            <person name="Leo P."/>
            <person name="Stajich J.E."/>
            <person name="Torok T."/>
            <person name="Tighe S."/>
            <person name="Mason C.E."/>
            <person name="Venkateswaran K."/>
        </authorList>
    </citation>
    <scope>NUCLEOTIDE SEQUENCE [LARGE SCALE GENOMIC DNA]</scope>
    <source>
        <strain evidence="2 3">CCFEE 5817</strain>
    </source>
</reference>
<feature type="compositionally biased region" description="Basic and acidic residues" evidence="1">
    <location>
        <begin position="70"/>
        <end position="79"/>
    </location>
</feature>
<dbReference type="GeneID" id="90003675"/>
<comment type="caution">
    <text evidence="2">The sequence shown here is derived from an EMBL/GenBank/DDBJ whole genome shotgun (WGS) entry which is preliminary data.</text>
</comment>
<dbReference type="EMBL" id="JAVHJV010000016">
    <property type="protein sequence ID" value="KAK5937606.1"/>
    <property type="molecule type" value="Genomic_DNA"/>
</dbReference>
<accession>A0ABR0RAE4</accession>
<evidence type="ECO:0000313" key="2">
    <source>
        <dbReference type="EMBL" id="KAK5937606.1"/>
    </source>
</evidence>
<feature type="region of interest" description="Disordered" evidence="1">
    <location>
        <begin position="16"/>
        <end position="170"/>
    </location>
</feature>
<gene>
    <name evidence="2" type="ORF">PMZ80_010226</name>
</gene>